<dbReference type="InterPro" id="IPR017452">
    <property type="entry name" value="GPCR_Rhodpsn_7TM"/>
</dbReference>
<feature type="transmembrane region" description="Helical" evidence="6">
    <location>
        <begin position="324"/>
        <end position="351"/>
    </location>
</feature>
<dbReference type="SUPFAM" id="SSF81321">
    <property type="entry name" value="Family A G protein-coupled receptor-like"/>
    <property type="match status" value="1"/>
</dbReference>
<keyword evidence="5 6" id="KW-0472">Membrane</keyword>
<organism evidence="8 9">
    <name type="scientific">Cherax quadricarinatus</name>
    <name type="common">Australian red claw crayfish</name>
    <dbReference type="NCBI Taxonomy" id="27406"/>
    <lineage>
        <taxon>Eukaryota</taxon>
        <taxon>Metazoa</taxon>
        <taxon>Ecdysozoa</taxon>
        <taxon>Arthropoda</taxon>
        <taxon>Crustacea</taxon>
        <taxon>Multicrustacea</taxon>
        <taxon>Malacostraca</taxon>
        <taxon>Eumalacostraca</taxon>
        <taxon>Eucarida</taxon>
        <taxon>Decapoda</taxon>
        <taxon>Pleocyemata</taxon>
        <taxon>Astacidea</taxon>
        <taxon>Parastacoidea</taxon>
        <taxon>Parastacidae</taxon>
        <taxon>Cherax</taxon>
    </lineage>
</organism>
<feature type="transmembrane region" description="Helical" evidence="6">
    <location>
        <begin position="227"/>
        <end position="252"/>
    </location>
</feature>
<gene>
    <name evidence="8" type="ORF">OTU49_006677</name>
</gene>
<comment type="caution">
    <text evidence="8">The sequence shown here is derived from an EMBL/GenBank/DDBJ whole genome shotgun (WGS) entry which is preliminary data.</text>
</comment>
<dbReference type="InterPro" id="IPR000276">
    <property type="entry name" value="GPCR_Rhodpsn"/>
</dbReference>
<dbReference type="PROSITE" id="PS50262">
    <property type="entry name" value="G_PROTEIN_RECEP_F1_2"/>
    <property type="match status" value="1"/>
</dbReference>
<dbReference type="EMBL" id="JARKIK010000055">
    <property type="protein sequence ID" value="KAK8732954.1"/>
    <property type="molecule type" value="Genomic_DNA"/>
</dbReference>
<dbReference type="InterPro" id="IPR053071">
    <property type="entry name" value="GPCR1-related_rcpt"/>
</dbReference>
<protein>
    <recommendedName>
        <fullName evidence="7">G-protein coupled receptors family 1 profile domain-containing protein</fullName>
    </recommendedName>
</protein>
<keyword evidence="4 6" id="KW-1133">Transmembrane helix</keyword>
<sequence length="552" mass="62693">MDNETPYDYGTNVSESYILLVNRSCGSDNVTDFLNVSNLYPLDLAIPLYGYAMPVLLLVTTVANTIIVAVLWQHHMRSPTNAVLMAMALSDMLTVLFPEPAFFYMYTLNNHAKPLHPSAACYAWSFMHEDIPNLFHTASIWLTVVLAVQRYIYVCHPPLARTWCTLPRVISAIIWIFIFATIHQAPKFFDTVYDSVEVKWQGECVFVCSERFSDWVNLITPNIYFPIYFWFRVVFVNLGPCMVLVVLNFLLFRAMKEAQKRRKKLLHDKKSRKECKKLSDSNCTTLMLIAVVSVFLVTEMPLAIITLLHIITNMGIDIFSSDSYYLLTYFFITSNSFIIFSYPINFAIYCGMSRKFRETFRDLFIRGHGTTRRENSTRSANNGRVRTFRSCTSETAICGRATPGKGTNSRRTSTGFHLSPKFSNSSSFHNDIRSCVASVIDSAAEISPKLPQMYKKNVSKTTGSVLKSTEVHYYPLDALEMGGVRDETLSRNTKHENKEEDISLINTHETEGRVSPASQLKSNFESRATIGIGTLCSDTDDNSDPLFNETIL</sequence>
<evidence type="ECO:0000256" key="2">
    <source>
        <dbReference type="ARBA" id="ARBA00010663"/>
    </source>
</evidence>
<comment type="subcellular location">
    <subcellularLocation>
        <location evidence="1">Membrane</location>
    </subcellularLocation>
</comment>
<feature type="transmembrane region" description="Helical" evidence="6">
    <location>
        <begin position="48"/>
        <end position="72"/>
    </location>
</feature>
<dbReference type="PRINTS" id="PR00237">
    <property type="entry name" value="GPCRRHODOPSN"/>
</dbReference>
<reference evidence="8 9" key="1">
    <citation type="journal article" date="2024" name="BMC Genomics">
        <title>Genome assembly of redclaw crayfish (Cherax quadricarinatus) provides insights into its immune adaptation and hypoxia tolerance.</title>
        <authorList>
            <person name="Liu Z."/>
            <person name="Zheng J."/>
            <person name="Li H."/>
            <person name="Fang K."/>
            <person name="Wang S."/>
            <person name="He J."/>
            <person name="Zhou D."/>
            <person name="Weng S."/>
            <person name="Chi M."/>
            <person name="Gu Z."/>
            <person name="He J."/>
            <person name="Li F."/>
            <person name="Wang M."/>
        </authorList>
    </citation>
    <scope>NUCLEOTIDE SEQUENCE [LARGE SCALE GENOMIC DNA]</scope>
    <source>
        <strain evidence="8">ZL_2023a</strain>
    </source>
</reference>
<dbReference type="Proteomes" id="UP001445076">
    <property type="component" value="Unassembled WGS sequence"/>
</dbReference>
<comment type="similarity">
    <text evidence="2">Belongs to the G-protein coupled receptor 1 family.</text>
</comment>
<feature type="transmembrane region" description="Helical" evidence="6">
    <location>
        <begin position="165"/>
        <end position="185"/>
    </location>
</feature>
<evidence type="ECO:0000256" key="3">
    <source>
        <dbReference type="ARBA" id="ARBA00022692"/>
    </source>
</evidence>
<accession>A0AAW0WY81</accession>
<dbReference type="PANTHER" id="PTHR47023">
    <property type="entry name" value="SEX PEPTIDE RECEPTOR"/>
    <property type="match status" value="1"/>
</dbReference>
<name>A0AAW0WY81_CHEQU</name>
<dbReference type="Gene3D" id="1.20.1070.10">
    <property type="entry name" value="Rhodopsin 7-helix transmembrane proteins"/>
    <property type="match status" value="1"/>
</dbReference>
<keyword evidence="3 6" id="KW-0812">Transmembrane</keyword>
<evidence type="ECO:0000259" key="7">
    <source>
        <dbReference type="PROSITE" id="PS50262"/>
    </source>
</evidence>
<evidence type="ECO:0000313" key="8">
    <source>
        <dbReference type="EMBL" id="KAK8732954.1"/>
    </source>
</evidence>
<feature type="domain" description="G-protein coupled receptors family 1 profile" evidence="7">
    <location>
        <begin position="63"/>
        <end position="349"/>
    </location>
</feature>
<dbReference type="GO" id="GO:0016020">
    <property type="term" value="C:membrane"/>
    <property type="evidence" value="ECO:0007669"/>
    <property type="project" value="UniProtKB-SubCell"/>
</dbReference>
<feature type="transmembrane region" description="Helical" evidence="6">
    <location>
        <begin position="84"/>
        <end position="106"/>
    </location>
</feature>
<dbReference type="PANTHER" id="PTHR47023:SF1">
    <property type="entry name" value="SEX PEPTIDE RECEPTOR"/>
    <property type="match status" value="1"/>
</dbReference>
<feature type="transmembrane region" description="Helical" evidence="6">
    <location>
        <begin position="134"/>
        <end position="153"/>
    </location>
</feature>
<dbReference type="AlphaFoldDB" id="A0AAW0WY81"/>
<dbReference type="Pfam" id="PF10324">
    <property type="entry name" value="7TM_GPCR_Srw"/>
    <property type="match status" value="1"/>
</dbReference>
<evidence type="ECO:0000256" key="6">
    <source>
        <dbReference type="SAM" id="Phobius"/>
    </source>
</evidence>
<proteinExistence type="inferred from homology"/>
<keyword evidence="9" id="KW-1185">Reference proteome</keyword>
<feature type="transmembrane region" description="Helical" evidence="6">
    <location>
        <begin position="286"/>
        <end position="312"/>
    </location>
</feature>
<evidence type="ECO:0000256" key="4">
    <source>
        <dbReference type="ARBA" id="ARBA00022989"/>
    </source>
</evidence>
<dbReference type="CDD" id="cd14978">
    <property type="entry name" value="7tmA_FMRFamide_R-like"/>
    <property type="match status" value="1"/>
</dbReference>
<evidence type="ECO:0000256" key="5">
    <source>
        <dbReference type="ARBA" id="ARBA00023136"/>
    </source>
</evidence>
<dbReference type="GO" id="GO:0008528">
    <property type="term" value="F:G protein-coupled peptide receptor activity"/>
    <property type="evidence" value="ECO:0007669"/>
    <property type="project" value="InterPro"/>
</dbReference>
<evidence type="ECO:0000313" key="9">
    <source>
        <dbReference type="Proteomes" id="UP001445076"/>
    </source>
</evidence>
<evidence type="ECO:0000256" key="1">
    <source>
        <dbReference type="ARBA" id="ARBA00004370"/>
    </source>
</evidence>
<dbReference type="InterPro" id="IPR019427">
    <property type="entry name" value="7TM_GPCR_serpentine_rcpt_Srw"/>
</dbReference>